<dbReference type="Pfam" id="PF06429">
    <property type="entry name" value="Flg_bbr_C"/>
    <property type="match status" value="1"/>
</dbReference>
<dbReference type="InterPro" id="IPR010930">
    <property type="entry name" value="Flg_bb/hook_C_dom"/>
</dbReference>
<dbReference type="RefSeq" id="WP_184093908.1">
    <property type="nucleotide sequence ID" value="NZ_AP023367.1"/>
</dbReference>
<keyword evidence="9" id="KW-0969">Cilium</keyword>
<dbReference type="GO" id="GO:0071978">
    <property type="term" value="P:bacterial-type flagellum-dependent swarming motility"/>
    <property type="evidence" value="ECO:0007669"/>
    <property type="project" value="TreeGrafter"/>
</dbReference>
<dbReference type="AlphaFoldDB" id="A0A6S6R8H7"/>
<dbReference type="PANTHER" id="PTHR30435:SF1">
    <property type="entry name" value="FLAGELLAR HOOK PROTEIN FLGE"/>
    <property type="match status" value="1"/>
</dbReference>
<dbReference type="GO" id="GO:0009424">
    <property type="term" value="C:bacterial-type flagellum hook"/>
    <property type="evidence" value="ECO:0007669"/>
    <property type="project" value="TreeGrafter"/>
</dbReference>
<dbReference type="NCBIfam" id="TIGR03506">
    <property type="entry name" value="FlgEFG_subfam"/>
    <property type="match status" value="1"/>
</dbReference>
<dbReference type="InterPro" id="IPR019776">
    <property type="entry name" value="Flagellar_basal_body_rod_CS"/>
</dbReference>
<feature type="compositionally biased region" description="Polar residues" evidence="5">
    <location>
        <begin position="336"/>
        <end position="346"/>
    </location>
</feature>
<evidence type="ECO:0000256" key="3">
    <source>
        <dbReference type="ARBA" id="ARBA00023143"/>
    </source>
</evidence>
<proteinExistence type="inferred from homology"/>
<sequence>MMRSLYSGVSGLSVHQTKMDVIGNNIANVNTIGFKASSVTFSDIFYQTVQSATGPNTNTGAAGRNAMQIGLGSSVAGIKAAITKTGGAQRTDNPFDLMISGDSFFVVNNAGTNYFTKAGSFDVDANGTLCTPTGATVMGWQVDPKDSTKVIQDTVSALQIMKPENLYSAPEGTTKAYVSGNIDNKDTQIIASGRKANITFYDATGNEYTATLNLKQSTATNQYNITLDNIVDKNGKSIFMKGSGTTADPYTATAITSVAIGGVSYAATVNATTGLTLAATGTPSVLEFHSGSGDFVSVGGAGNTGINLTVTATGNSPFTPIAVDFSKMTMYGGSGKSTIEGNTGASDGSGKGRKAGNMTGIGVDNYGKIFGKYDNGDSRLLGQIAVASFANPAGLEAVGDNMFSETQNSGSFDGIGHDVSSDGGKFTPGVVEMSNVDLAAQFTEMITTQRGFQANSRIITTSDSLLEELINLKR</sequence>
<dbReference type="Pfam" id="PF22692">
    <property type="entry name" value="LlgE_F_G_D1"/>
    <property type="match status" value="1"/>
</dbReference>
<dbReference type="PANTHER" id="PTHR30435">
    <property type="entry name" value="FLAGELLAR PROTEIN"/>
    <property type="match status" value="1"/>
</dbReference>
<dbReference type="SUPFAM" id="SSF117143">
    <property type="entry name" value="Flagellar hook protein flgE"/>
    <property type="match status" value="1"/>
</dbReference>
<organism evidence="9 10">
    <name type="scientific">Anaerocolumna cellulosilytica</name>
    <dbReference type="NCBI Taxonomy" id="433286"/>
    <lineage>
        <taxon>Bacteria</taxon>
        <taxon>Bacillati</taxon>
        <taxon>Bacillota</taxon>
        <taxon>Clostridia</taxon>
        <taxon>Lachnospirales</taxon>
        <taxon>Lachnospiraceae</taxon>
        <taxon>Anaerocolumna</taxon>
    </lineage>
</organism>
<evidence type="ECO:0000259" key="7">
    <source>
        <dbReference type="Pfam" id="PF06429"/>
    </source>
</evidence>
<feature type="region of interest" description="Disordered" evidence="5">
    <location>
        <begin position="336"/>
        <end position="356"/>
    </location>
</feature>
<reference evidence="9 10" key="1">
    <citation type="journal article" date="2016" name="Int. J. Syst. Evol. Microbiol.">
        <title>Descriptions of Anaerotaenia torta gen. nov., sp. nov. and Anaerocolumna cellulosilytica gen. nov., sp. nov. isolated from a methanogenic reactor of cattle waste.</title>
        <authorList>
            <person name="Uek A."/>
            <person name="Ohtaki Y."/>
            <person name="Kaku N."/>
            <person name="Ueki K."/>
        </authorList>
    </citation>
    <scope>NUCLEOTIDE SEQUENCE [LARGE SCALE GENOMIC DNA]</scope>
    <source>
        <strain evidence="9 10">SN021</strain>
    </source>
</reference>
<dbReference type="KEGG" id="acel:acsn021_28100"/>
<evidence type="ECO:0000259" key="6">
    <source>
        <dbReference type="Pfam" id="PF00460"/>
    </source>
</evidence>
<name>A0A6S6R8H7_9FIRM</name>
<dbReference type="GO" id="GO:0009425">
    <property type="term" value="C:bacterial-type flagellum basal body"/>
    <property type="evidence" value="ECO:0007669"/>
    <property type="project" value="UniProtKB-SubCell"/>
</dbReference>
<accession>A0A6S6R8H7</accession>
<evidence type="ECO:0000256" key="2">
    <source>
        <dbReference type="ARBA" id="ARBA00009677"/>
    </source>
</evidence>
<dbReference type="InterPro" id="IPR020013">
    <property type="entry name" value="Flagellar_FlgE/F/G"/>
</dbReference>
<dbReference type="InterPro" id="IPR053967">
    <property type="entry name" value="LlgE_F_G-like_D1"/>
</dbReference>
<dbReference type="Proteomes" id="UP000515561">
    <property type="component" value="Chromosome"/>
</dbReference>
<keyword evidence="9" id="KW-0966">Cell projection</keyword>
<evidence type="ECO:0000256" key="1">
    <source>
        <dbReference type="ARBA" id="ARBA00004117"/>
    </source>
</evidence>
<evidence type="ECO:0000256" key="4">
    <source>
        <dbReference type="RuleBase" id="RU362116"/>
    </source>
</evidence>
<feature type="domain" description="Flagellar basal body rod protein N-terminal" evidence="6">
    <location>
        <begin position="5"/>
        <end position="35"/>
    </location>
</feature>
<keyword evidence="3 4" id="KW-0975">Bacterial flagellum</keyword>
<evidence type="ECO:0000259" key="8">
    <source>
        <dbReference type="Pfam" id="PF22692"/>
    </source>
</evidence>
<evidence type="ECO:0000313" key="10">
    <source>
        <dbReference type="Proteomes" id="UP000515561"/>
    </source>
</evidence>
<feature type="domain" description="Flagellar hook protein FlgE/F/G-like D1" evidence="8">
    <location>
        <begin position="98"/>
        <end position="148"/>
    </location>
</feature>
<keyword evidence="9" id="KW-0282">Flagellum</keyword>
<comment type="function">
    <text evidence="4">A flexible structure which links the flagellar filament to the drive apparatus in the basal body.</text>
</comment>
<dbReference type="PROSITE" id="PS00588">
    <property type="entry name" value="FLAGELLA_BB_ROD"/>
    <property type="match status" value="1"/>
</dbReference>
<dbReference type="InterPro" id="IPR001444">
    <property type="entry name" value="Flag_bb_rod_N"/>
</dbReference>
<dbReference type="Pfam" id="PF00460">
    <property type="entry name" value="Flg_bb_rod"/>
    <property type="match status" value="1"/>
</dbReference>
<dbReference type="EMBL" id="AP023367">
    <property type="protein sequence ID" value="BCJ95241.1"/>
    <property type="molecule type" value="Genomic_DNA"/>
</dbReference>
<comment type="subcellular location">
    <subcellularLocation>
        <location evidence="1 4">Bacterial flagellum basal body</location>
    </subcellularLocation>
</comment>
<dbReference type="GO" id="GO:0005829">
    <property type="term" value="C:cytosol"/>
    <property type="evidence" value="ECO:0007669"/>
    <property type="project" value="TreeGrafter"/>
</dbReference>
<evidence type="ECO:0000313" key="9">
    <source>
        <dbReference type="EMBL" id="BCJ95241.1"/>
    </source>
</evidence>
<evidence type="ECO:0000256" key="5">
    <source>
        <dbReference type="SAM" id="MobiDB-lite"/>
    </source>
</evidence>
<protein>
    <recommendedName>
        <fullName evidence="4">Flagellar hook protein FlgE</fullName>
    </recommendedName>
</protein>
<gene>
    <name evidence="9" type="ORF">acsn021_28100</name>
</gene>
<dbReference type="InterPro" id="IPR037925">
    <property type="entry name" value="FlgE/F/G-like"/>
</dbReference>
<comment type="similarity">
    <text evidence="2 4">Belongs to the flagella basal body rod proteins family.</text>
</comment>
<feature type="domain" description="Flagellar basal-body/hook protein C-terminal" evidence="7">
    <location>
        <begin position="428"/>
        <end position="472"/>
    </location>
</feature>
<keyword evidence="10" id="KW-1185">Reference proteome</keyword>